<proteinExistence type="inferred from homology"/>
<evidence type="ECO:0000256" key="4">
    <source>
        <dbReference type="ARBA" id="ARBA00023315"/>
    </source>
</evidence>
<protein>
    <recommendedName>
        <fullName evidence="2 5">Aminoglycoside N(3)-acetyltransferase</fullName>
        <ecNumber evidence="5">2.3.1.-</ecNumber>
    </recommendedName>
</protein>
<dbReference type="GO" id="GO:0046677">
    <property type="term" value="P:response to antibiotic"/>
    <property type="evidence" value="ECO:0007669"/>
    <property type="project" value="UniProtKB-KW"/>
</dbReference>
<dbReference type="Proteomes" id="UP000029692">
    <property type="component" value="Unassembled WGS sequence"/>
</dbReference>
<organism evidence="6 7">
    <name type="scientific">Spirochaeta lutea</name>
    <dbReference type="NCBI Taxonomy" id="1480694"/>
    <lineage>
        <taxon>Bacteria</taxon>
        <taxon>Pseudomonadati</taxon>
        <taxon>Spirochaetota</taxon>
        <taxon>Spirochaetia</taxon>
        <taxon>Spirochaetales</taxon>
        <taxon>Spirochaetaceae</taxon>
        <taxon>Spirochaeta</taxon>
    </lineage>
</organism>
<comment type="similarity">
    <text evidence="1 5">Belongs to the antibiotic N-acetyltransferase family.</text>
</comment>
<evidence type="ECO:0000256" key="5">
    <source>
        <dbReference type="RuleBase" id="RU365031"/>
    </source>
</evidence>
<reference evidence="6 7" key="1">
    <citation type="submission" date="2014-05" db="EMBL/GenBank/DDBJ databases">
        <title>De novo Genome Sequence of Spirocheata sp.</title>
        <authorList>
            <person name="Shivani Y."/>
            <person name="Subhash Y."/>
            <person name="Tushar L."/>
            <person name="Sasikala C."/>
            <person name="Ramana C.V."/>
        </authorList>
    </citation>
    <scope>NUCLEOTIDE SEQUENCE [LARGE SCALE GENOMIC DNA]</scope>
    <source>
        <strain evidence="6 7">JC230</strain>
    </source>
</reference>
<evidence type="ECO:0000256" key="1">
    <source>
        <dbReference type="ARBA" id="ARBA00006383"/>
    </source>
</evidence>
<accession>A0A098R389</accession>
<evidence type="ECO:0000256" key="2">
    <source>
        <dbReference type="ARBA" id="ARBA00012882"/>
    </source>
</evidence>
<dbReference type="InterPro" id="IPR028345">
    <property type="entry name" value="Antibiotic_NAT-like"/>
</dbReference>
<comment type="caution">
    <text evidence="6">The sequence shown here is derived from an EMBL/GenBank/DDBJ whole genome shotgun (WGS) entry which is preliminary data.</text>
</comment>
<dbReference type="OrthoDB" id="7330654at2"/>
<keyword evidence="4 5" id="KW-0012">Acyltransferase</keyword>
<dbReference type="EMBL" id="JNUP01000045">
    <property type="protein sequence ID" value="KGE73192.1"/>
    <property type="molecule type" value="Genomic_DNA"/>
</dbReference>
<dbReference type="PANTHER" id="PTHR11104">
    <property type="entry name" value="AMINOGLYCOSIDE N3-ACETYLTRANSFERASE"/>
    <property type="match status" value="1"/>
</dbReference>
<dbReference type="eggNOG" id="COG2746">
    <property type="taxonomic scope" value="Bacteria"/>
</dbReference>
<dbReference type="GO" id="GO:0046353">
    <property type="term" value="F:aminoglycoside 3-N-acetyltransferase activity"/>
    <property type="evidence" value="ECO:0007669"/>
    <property type="project" value="UniProtKB-EC"/>
</dbReference>
<dbReference type="AlphaFoldDB" id="A0A098R389"/>
<sequence>MHTKMTLKGEISKLGIDPEDRLLIHSSMKALGEVEGGADTVLDAFIEYLAAGLLMFPTHTWKQVGETNPVFDPKTDASCVGILTNLFMKRPGVFRSLHPTHSVAAIGRDAESYTKGEELTRTACPRSGCWGRLVDIEAKILFLGCSMRSNTLIHGVEEWMDIPDRLSPVPQPLKVRTEHGLVNCPQYRHQSRFGDVSQTYGKLEKPLLNLGAATEGYIGDARCILVQVTPMVDFVQFLLEQNPRLFQSYDSVPEADVRRWRERSAGRYNLT</sequence>
<dbReference type="SUPFAM" id="SSF110710">
    <property type="entry name" value="TTHA0583/YokD-like"/>
    <property type="match status" value="1"/>
</dbReference>
<evidence type="ECO:0000313" key="7">
    <source>
        <dbReference type="Proteomes" id="UP000029692"/>
    </source>
</evidence>
<name>A0A098R389_9SPIO</name>
<evidence type="ECO:0000313" key="6">
    <source>
        <dbReference type="EMBL" id="KGE73192.1"/>
    </source>
</evidence>
<dbReference type="STRING" id="1480694.DC28_05320"/>
<dbReference type="RefSeq" id="WP_037546548.1">
    <property type="nucleotide sequence ID" value="NZ_JNUP01000045.1"/>
</dbReference>
<dbReference type="InterPro" id="IPR003679">
    <property type="entry name" value="Amioglycoside_AcTrfase"/>
</dbReference>
<evidence type="ECO:0000256" key="3">
    <source>
        <dbReference type="ARBA" id="ARBA00022679"/>
    </source>
</evidence>
<keyword evidence="3 5" id="KW-0808">Transferase</keyword>
<keyword evidence="5" id="KW-0046">Antibiotic resistance</keyword>
<comment type="catalytic activity">
    <reaction evidence="5">
        <text>a 2-deoxystreptamine antibiotic + acetyl-CoA = an N(3)-acetyl-2-deoxystreptamine antibiotic + CoA + H(+)</text>
        <dbReference type="Rhea" id="RHEA:12665"/>
        <dbReference type="ChEBI" id="CHEBI:15378"/>
        <dbReference type="ChEBI" id="CHEBI:57287"/>
        <dbReference type="ChEBI" id="CHEBI:57288"/>
        <dbReference type="ChEBI" id="CHEBI:57921"/>
        <dbReference type="ChEBI" id="CHEBI:77452"/>
        <dbReference type="EC" id="2.3.1.81"/>
    </reaction>
</comment>
<keyword evidence="7" id="KW-1185">Reference proteome</keyword>
<gene>
    <name evidence="6" type="ORF">DC28_05320</name>
</gene>
<dbReference type="EC" id="2.3.1.-" evidence="5"/>
<dbReference type="Pfam" id="PF02522">
    <property type="entry name" value="Antibiotic_NAT"/>
    <property type="match status" value="1"/>
</dbReference>
<dbReference type="PANTHER" id="PTHR11104:SF0">
    <property type="entry name" value="SPBETA PROPHAGE-DERIVED AMINOGLYCOSIDE N(3')-ACETYLTRANSFERASE-LIKE PROTEIN YOKD"/>
    <property type="match status" value="1"/>
</dbReference>